<evidence type="ECO:0000313" key="9">
    <source>
        <dbReference type="EMBL" id="MCB6961741.1"/>
    </source>
</evidence>
<keyword evidence="4" id="KW-0949">S-adenosyl-L-methionine</keyword>
<dbReference type="Gene3D" id="3.40.50.150">
    <property type="entry name" value="Vaccinia Virus protein VP39"/>
    <property type="match status" value="1"/>
</dbReference>
<protein>
    <recommendedName>
        <fullName evidence="1">site-specific DNA-methyltransferase (adenine-specific)</fullName>
        <ecNumber evidence="1">2.1.1.72</ecNumber>
    </recommendedName>
</protein>
<dbReference type="InterPro" id="IPR054520">
    <property type="entry name" value="M_Eco57I_C"/>
</dbReference>
<comment type="catalytic activity">
    <reaction evidence="5">
        <text>a 2'-deoxyadenosine in DNA + S-adenosyl-L-methionine = an N(6)-methyl-2'-deoxyadenosine in DNA + S-adenosyl-L-homocysteine + H(+)</text>
        <dbReference type="Rhea" id="RHEA:15197"/>
        <dbReference type="Rhea" id="RHEA-COMP:12418"/>
        <dbReference type="Rhea" id="RHEA-COMP:12419"/>
        <dbReference type="ChEBI" id="CHEBI:15378"/>
        <dbReference type="ChEBI" id="CHEBI:57856"/>
        <dbReference type="ChEBI" id="CHEBI:59789"/>
        <dbReference type="ChEBI" id="CHEBI:90615"/>
        <dbReference type="ChEBI" id="CHEBI:90616"/>
        <dbReference type="EC" id="2.1.1.72"/>
    </reaction>
</comment>
<dbReference type="InterPro" id="IPR002052">
    <property type="entry name" value="DNA_methylase_N6_adenine_CS"/>
</dbReference>
<dbReference type="PRINTS" id="PR00507">
    <property type="entry name" value="N12N6MTFRASE"/>
</dbReference>
<evidence type="ECO:0000256" key="2">
    <source>
        <dbReference type="ARBA" id="ARBA00022603"/>
    </source>
</evidence>
<evidence type="ECO:0000313" key="8">
    <source>
        <dbReference type="EMBL" id="CRL41438.1"/>
    </source>
</evidence>
<name>A0A0M6WVJ8_9FIRM</name>
<dbReference type="EMBL" id="JAJCJQ010000023">
    <property type="protein sequence ID" value="MCB6961741.1"/>
    <property type="molecule type" value="Genomic_DNA"/>
</dbReference>
<dbReference type="Proteomes" id="UP001197741">
    <property type="component" value="Unassembled WGS sequence"/>
</dbReference>
<gene>
    <name evidence="9" type="ORF">LIZ82_12720</name>
    <name evidence="8" type="ORF">T1815_26981</name>
</gene>
<dbReference type="Proteomes" id="UP000049472">
    <property type="component" value="Unassembled WGS sequence"/>
</dbReference>
<evidence type="ECO:0000259" key="7">
    <source>
        <dbReference type="Pfam" id="PF22837"/>
    </source>
</evidence>
<keyword evidence="10" id="KW-1185">Reference proteome</keyword>
<dbReference type="GO" id="GO:0006304">
    <property type="term" value="P:DNA modification"/>
    <property type="evidence" value="ECO:0007669"/>
    <property type="project" value="InterPro"/>
</dbReference>
<keyword evidence="3" id="KW-0808">Transferase</keyword>
<feature type="domain" description="Type II methyltransferase M.Eco57I C-terminal" evidence="7">
    <location>
        <begin position="235"/>
        <end position="440"/>
    </location>
</feature>
<evidence type="ECO:0000259" key="6">
    <source>
        <dbReference type="Pfam" id="PF07669"/>
    </source>
</evidence>
<dbReference type="PANTHER" id="PTHR33841">
    <property type="entry name" value="DNA METHYLTRANSFERASE YEEA-RELATED"/>
    <property type="match status" value="1"/>
</dbReference>
<dbReference type="RefSeq" id="WP_055062586.1">
    <property type="nucleotide sequence ID" value="NZ_CVRQ01000034.1"/>
</dbReference>
<dbReference type="GO" id="GO:0003676">
    <property type="term" value="F:nucleic acid binding"/>
    <property type="evidence" value="ECO:0007669"/>
    <property type="project" value="InterPro"/>
</dbReference>
<dbReference type="CDD" id="cd02440">
    <property type="entry name" value="AdoMet_MTases"/>
    <property type="match status" value="1"/>
</dbReference>
<dbReference type="PROSITE" id="PS00092">
    <property type="entry name" value="N6_MTASE"/>
    <property type="match status" value="1"/>
</dbReference>
<reference evidence="9" key="3">
    <citation type="submission" date="2021-10" db="EMBL/GenBank/DDBJ databases">
        <title>Collection of gut derived symbiotic bacterial strains cultured from healthy donors.</title>
        <authorList>
            <person name="Lin H."/>
            <person name="Littmann E."/>
            <person name="Kohout C."/>
            <person name="Pamer E.G."/>
        </authorList>
    </citation>
    <scope>NUCLEOTIDE SEQUENCE</scope>
    <source>
        <strain evidence="9">DFI.7.28A</strain>
    </source>
</reference>
<reference evidence="8" key="1">
    <citation type="submission" date="2015-05" db="EMBL/GenBank/DDBJ databases">
        <authorList>
            <person name="Wang D.B."/>
            <person name="Wang M."/>
        </authorList>
    </citation>
    <scope>NUCLEOTIDE SEQUENCE [LARGE SCALE GENOMIC DNA]</scope>
    <source>
        <strain evidence="8">T1-815</strain>
    </source>
</reference>
<organism evidence="8 10">
    <name type="scientific">Agathobacter rectalis</name>
    <dbReference type="NCBI Taxonomy" id="39491"/>
    <lineage>
        <taxon>Bacteria</taxon>
        <taxon>Bacillati</taxon>
        <taxon>Bacillota</taxon>
        <taxon>Clostridia</taxon>
        <taxon>Lachnospirales</taxon>
        <taxon>Lachnospiraceae</taxon>
        <taxon>Agathobacter</taxon>
    </lineage>
</organism>
<dbReference type="Pfam" id="PF22837">
    <property type="entry name" value="M_Eco57I_C"/>
    <property type="match status" value="1"/>
</dbReference>
<proteinExistence type="predicted"/>
<dbReference type="GO" id="GO:0032259">
    <property type="term" value="P:methylation"/>
    <property type="evidence" value="ECO:0007669"/>
    <property type="project" value="UniProtKB-KW"/>
</dbReference>
<accession>A0A0M6WVJ8</accession>
<evidence type="ECO:0000256" key="3">
    <source>
        <dbReference type="ARBA" id="ARBA00022679"/>
    </source>
</evidence>
<dbReference type="InterPro" id="IPR011639">
    <property type="entry name" value="MethylTrfase_TaqI-like_dom"/>
</dbReference>
<dbReference type="Pfam" id="PF07669">
    <property type="entry name" value="Eco57I"/>
    <property type="match status" value="1"/>
</dbReference>
<dbReference type="InterPro" id="IPR050953">
    <property type="entry name" value="N4_N6_ade-DNA_methylase"/>
</dbReference>
<sequence>MDLGQIFTTGNVASYMVNLFTIPKDARIIEPCFGEGAFLRALTDSGYSEVDGYEIDRKLFDNVKNKYTKYNLVNADFLSCSTEQLYDGIIMNPPYIRHEKINDLKELGVSKEKLSENDLFNSLPHTANMYMYFIVKGFSLLRMGGEMIVIFPSSWINTRSGDSFQKMIKECAGIKRRIHISGEVFEKNALVEVLILKLVKGDLNTNYKTEYVHLSNDEFIKLDAPEQSDMVSWKTSFSKLANVRRGLTTGYNEMYINPNLNNKKYMRPIISSPKNICGFSTKDARKDWLFAPLDENLDKKCIEYLTYWKKIILENKKPQTLLNKIATTKTWYRLNLFDCEGIIFSYFVRNDMKFVMNEEQCIIRDNFYIIYPKIDKWILFSLLNNYYTYYQLESMGKKYGAGLLKLQRYDIESITFPDIDAVKENDMHLLKKYGSQLAQNGNRKCIDDITKILSVYSEYDFNMIKQKYETKRKKRLEGL</sequence>
<dbReference type="SUPFAM" id="SSF53335">
    <property type="entry name" value="S-adenosyl-L-methionine-dependent methyltransferases"/>
    <property type="match status" value="1"/>
</dbReference>
<reference evidence="10" key="2">
    <citation type="submission" date="2015-05" db="EMBL/GenBank/DDBJ databases">
        <authorList>
            <consortium name="Pathogen Informatics"/>
        </authorList>
    </citation>
    <scope>NUCLEOTIDE SEQUENCE [LARGE SCALE GENOMIC DNA]</scope>
    <source>
        <strain evidence="10">T1-815</strain>
    </source>
</reference>
<dbReference type="PANTHER" id="PTHR33841:SF1">
    <property type="entry name" value="DNA METHYLTRANSFERASE A"/>
    <property type="match status" value="1"/>
</dbReference>
<dbReference type="EC" id="2.1.1.72" evidence="1"/>
<dbReference type="AlphaFoldDB" id="A0A0M6WVJ8"/>
<evidence type="ECO:0000256" key="5">
    <source>
        <dbReference type="ARBA" id="ARBA00047942"/>
    </source>
</evidence>
<dbReference type="GO" id="GO:0009007">
    <property type="term" value="F:site-specific DNA-methyltransferase (adenine-specific) activity"/>
    <property type="evidence" value="ECO:0007669"/>
    <property type="project" value="UniProtKB-EC"/>
</dbReference>
<evidence type="ECO:0000256" key="1">
    <source>
        <dbReference type="ARBA" id="ARBA00011900"/>
    </source>
</evidence>
<feature type="domain" description="Type II methyltransferase M.TaqI-like" evidence="6">
    <location>
        <begin position="65"/>
        <end position="185"/>
    </location>
</feature>
<keyword evidence="2 9" id="KW-0489">Methyltransferase</keyword>
<dbReference type="EMBL" id="CVRQ01000034">
    <property type="protein sequence ID" value="CRL41438.1"/>
    <property type="molecule type" value="Genomic_DNA"/>
</dbReference>
<evidence type="ECO:0000256" key="4">
    <source>
        <dbReference type="ARBA" id="ARBA00022691"/>
    </source>
</evidence>
<dbReference type="InterPro" id="IPR029063">
    <property type="entry name" value="SAM-dependent_MTases_sf"/>
</dbReference>
<evidence type="ECO:0000313" key="10">
    <source>
        <dbReference type="Proteomes" id="UP000049472"/>
    </source>
</evidence>